<organism evidence="3 4">
    <name type="scientific">Terrilactibacillus laevilacticus</name>
    <dbReference type="NCBI Taxonomy" id="1380157"/>
    <lineage>
        <taxon>Bacteria</taxon>
        <taxon>Bacillati</taxon>
        <taxon>Bacillota</taxon>
        <taxon>Bacilli</taxon>
        <taxon>Bacillales</taxon>
        <taxon>Bacillaceae</taxon>
        <taxon>Terrilactibacillus</taxon>
    </lineage>
</organism>
<dbReference type="RefSeq" id="WP_141191865.1">
    <property type="nucleotide sequence ID" value="NZ_JBHUMR010000019.1"/>
</dbReference>
<keyword evidence="4" id="KW-1185">Reference proteome</keyword>
<evidence type="ECO:0000313" key="3">
    <source>
        <dbReference type="EMBL" id="MFD2618544.1"/>
    </source>
</evidence>
<gene>
    <name evidence="3" type="ORF">ACFSTF_14675</name>
</gene>
<dbReference type="EMBL" id="JBHUMR010000019">
    <property type="protein sequence ID" value="MFD2618544.1"/>
    <property type="molecule type" value="Genomic_DNA"/>
</dbReference>
<proteinExistence type="predicted"/>
<sequence>MILLFYIFIITFNGLVNIYDLLTNILLFNVIFFFITKKVILNKFLEYIIFIVFEIYAWILYILAIGMNINFWIFDIRGYQVVEHLHILVNSTNFIPFRTIVSQVSHFSFYNYEQLFGNIILLAPLCFFFLHFNLVTMKKSFLIMLYFSLSIEIIQFVIIDAMFFGHRVIDIDDIILNALGSGLGIVIYQILKSFEKGLLIIKNKMIS</sequence>
<dbReference type="InterPro" id="IPR006976">
    <property type="entry name" value="VanZ-like"/>
</dbReference>
<keyword evidence="1" id="KW-0812">Transmembrane</keyword>
<comment type="caution">
    <text evidence="3">The sequence shown here is derived from an EMBL/GenBank/DDBJ whole genome shotgun (WGS) entry which is preliminary data.</text>
</comment>
<protein>
    <submittedName>
        <fullName evidence="3">VanZ family protein</fullName>
    </submittedName>
</protein>
<keyword evidence="1" id="KW-1133">Transmembrane helix</keyword>
<evidence type="ECO:0000259" key="2">
    <source>
        <dbReference type="Pfam" id="PF04892"/>
    </source>
</evidence>
<accession>A0ABW5PUE7</accession>
<dbReference type="InterPro" id="IPR053150">
    <property type="entry name" value="Teicoplanin_resist-assoc"/>
</dbReference>
<feature type="transmembrane region" description="Helical" evidence="1">
    <location>
        <begin position="141"/>
        <end position="162"/>
    </location>
</feature>
<dbReference type="PANTHER" id="PTHR36834:SF2">
    <property type="entry name" value="MEMBRANE PROTEIN"/>
    <property type="match status" value="1"/>
</dbReference>
<feature type="transmembrane region" description="Helical" evidence="1">
    <location>
        <begin position="47"/>
        <end position="73"/>
    </location>
</feature>
<dbReference type="Proteomes" id="UP001597458">
    <property type="component" value="Unassembled WGS sequence"/>
</dbReference>
<feature type="transmembrane region" description="Helical" evidence="1">
    <location>
        <begin position="115"/>
        <end position="134"/>
    </location>
</feature>
<reference evidence="4" key="1">
    <citation type="journal article" date="2019" name="Int. J. Syst. Evol. Microbiol.">
        <title>The Global Catalogue of Microorganisms (GCM) 10K type strain sequencing project: providing services to taxonomists for standard genome sequencing and annotation.</title>
        <authorList>
            <consortium name="The Broad Institute Genomics Platform"/>
            <consortium name="The Broad Institute Genome Sequencing Center for Infectious Disease"/>
            <person name="Wu L."/>
            <person name="Ma J."/>
        </authorList>
    </citation>
    <scope>NUCLEOTIDE SEQUENCE [LARGE SCALE GENOMIC DNA]</scope>
    <source>
        <strain evidence="4">TISTR 2241</strain>
    </source>
</reference>
<dbReference type="PANTHER" id="PTHR36834">
    <property type="entry name" value="MEMBRANE PROTEIN-RELATED"/>
    <property type="match status" value="1"/>
</dbReference>
<feature type="domain" description="VanZ-like" evidence="2">
    <location>
        <begin position="60"/>
        <end position="191"/>
    </location>
</feature>
<evidence type="ECO:0000313" key="4">
    <source>
        <dbReference type="Proteomes" id="UP001597458"/>
    </source>
</evidence>
<feature type="transmembrane region" description="Helical" evidence="1">
    <location>
        <begin position="174"/>
        <end position="191"/>
    </location>
</feature>
<evidence type="ECO:0000256" key="1">
    <source>
        <dbReference type="SAM" id="Phobius"/>
    </source>
</evidence>
<name>A0ABW5PUE7_9BACI</name>
<dbReference type="Pfam" id="PF04892">
    <property type="entry name" value="VanZ"/>
    <property type="match status" value="1"/>
</dbReference>
<feature type="transmembrane region" description="Helical" evidence="1">
    <location>
        <begin position="6"/>
        <end position="35"/>
    </location>
</feature>
<keyword evidence="1" id="KW-0472">Membrane</keyword>